<evidence type="ECO:0000313" key="2">
    <source>
        <dbReference type="Proteomes" id="UP001235744"/>
    </source>
</evidence>
<gene>
    <name evidence="1" type="ORF">P8A19_35815</name>
</gene>
<dbReference type="Proteomes" id="UP001235744">
    <property type="component" value="Chromosome"/>
</dbReference>
<proteinExistence type="predicted"/>
<protein>
    <submittedName>
        <fullName evidence="1">Uncharacterized protein</fullName>
    </submittedName>
</protein>
<keyword evidence="2" id="KW-1185">Reference proteome</keyword>
<organism evidence="1 2">
    <name type="scientific">Streptomyces poriferorum</name>
    <dbReference type="NCBI Taxonomy" id="2798799"/>
    <lineage>
        <taxon>Bacteria</taxon>
        <taxon>Bacillati</taxon>
        <taxon>Actinomycetota</taxon>
        <taxon>Actinomycetes</taxon>
        <taxon>Kitasatosporales</taxon>
        <taxon>Streptomycetaceae</taxon>
        <taxon>Streptomyces</taxon>
    </lineage>
</organism>
<reference evidence="1 2" key="1">
    <citation type="submission" date="2023-03" db="EMBL/GenBank/DDBJ databases">
        <title>Isolation and description of six Streptomyces strains from soil environments, able to metabolize different microbial glucans.</title>
        <authorList>
            <person name="Widen T."/>
            <person name="Larsbrink J."/>
        </authorList>
    </citation>
    <scope>NUCLEOTIDE SEQUENCE [LARGE SCALE GENOMIC DNA]</scope>
    <source>
        <strain evidence="1 2">Alt2</strain>
    </source>
</reference>
<sequence length="59" mass="6245">MAVTVHVAPLRDLIDHETGSDEPSCVCGPAAMPVELCDGLVAWAYIHASLDGREHSEGD</sequence>
<dbReference type="RefSeq" id="WP_306069250.1">
    <property type="nucleotide sequence ID" value="NZ_CP120988.1"/>
</dbReference>
<accession>A0ABY9IY82</accession>
<name>A0ABY9IY82_9ACTN</name>
<dbReference type="EMBL" id="CP120988">
    <property type="protein sequence ID" value="WLQ60468.1"/>
    <property type="molecule type" value="Genomic_DNA"/>
</dbReference>
<evidence type="ECO:0000313" key="1">
    <source>
        <dbReference type="EMBL" id="WLQ60468.1"/>
    </source>
</evidence>